<evidence type="ECO:0000313" key="3">
    <source>
        <dbReference type="Proteomes" id="UP000018895"/>
    </source>
</evidence>
<dbReference type="InterPro" id="IPR007119">
    <property type="entry name" value="Phage_tail_spike_N"/>
</dbReference>
<dbReference type="Pfam" id="PF06605">
    <property type="entry name" value="Prophage_tail"/>
    <property type="match status" value="1"/>
</dbReference>
<dbReference type="RefSeq" id="WP_035346741.1">
    <property type="nucleotide sequence ID" value="NZ_BAUU01000036.1"/>
</dbReference>
<dbReference type="Proteomes" id="UP000018895">
    <property type="component" value="Unassembled WGS sequence"/>
</dbReference>
<dbReference type="STRING" id="1236971.JCM9152_3989"/>
<keyword evidence="3" id="KW-1185">Reference proteome</keyword>
<accession>W4QMA8</accession>
<dbReference type="AlphaFoldDB" id="W4QMA8"/>
<gene>
    <name evidence="2" type="ORF">JCM9152_3989</name>
</gene>
<comment type="caution">
    <text evidence="2">The sequence shown here is derived from an EMBL/GenBank/DDBJ whole genome shotgun (WGS) entry which is preliminary data.</text>
</comment>
<dbReference type="NCBIfam" id="TIGR01665">
    <property type="entry name" value="put_anti_recept"/>
    <property type="match status" value="1"/>
</dbReference>
<protein>
    <submittedName>
        <fullName evidence="2">Phage-related protein</fullName>
    </submittedName>
</protein>
<organism evidence="2 3">
    <name type="scientific">Halalkalibacter hemicellulosilyticusJCM 9152</name>
    <dbReference type="NCBI Taxonomy" id="1236971"/>
    <lineage>
        <taxon>Bacteria</taxon>
        <taxon>Bacillati</taxon>
        <taxon>Bacillota</taxon>
        <taxon>Bacilli</taxon>
        <taxon>Bacillales</taxon>
        <taxon>Bacillaceae</taxon>
        <taxon>Halalkalibacter</taxon>
    </lineage>
</organism>
<dbReference type="InterPro" id="IPR010572">
    <property type="entry name" value="Tail_dom"/>
</dbReference>
<reference evidence="2" key="1">
    <citation type="journal article" date="2014" name="Genome Announc.">
        <title>Draft Genome Sequences of Three Alkaliphilic Bacillus Strains, Bacillus wakoensis JCM 9140T, Bacillus akibai JCM 9157T, and Bacillus hemicellulosilyticus JCM 9152T.</title>
        <authorList>
            <person name="Yuki M."/>
            <person name="Oshima K."/>
            <person name="Suda W."/>
            <person name="Oshida Y."/>
            <person name="Kitamura K."/>
            <person name="Iida T."/>
            <person name="Hattori M."/>
            <person name="Ohkuma M."/>
        </authorList>
    </citation>
    <scope>NUCLEOTIDE SEQUENCE [LARGE SCALE GENOMIC DNA]</scope>
    <source>
        <strain evidence="2">JCM 9152</strain>
    </source>
</reference>
<feature type="domain" description="Tail spike" evidence="1">
    <location>
        <begin position="97"/>
        <end position="243"/>
    </location>
</feature>
<evidence type="ECO:0000259" key="1">
    <source>
        <dbReference type="Pfam" id="PF06605"/>
    </source>
</evidence>
<proteinExistence type="predicted"/>
<dbReference type="EMBL" id="BAUU01000036">
    <property type="protein sequence ID" value="GAE32454.1"/>
    <property type="molecule type" value="Genomic_DNA"/>
</dbReference>
<sequence length="263" mass="30312">MIHITDGQQDNIIGVITPRHIIDNTHRQSLKDTLETFEFTTFADQSFSEYLGKHNRVIIPAEDEGYKEFVINESIKRRNADGLEAEVYASATYLLLKKAKVIDPQTLSEYTPSMYLGWALNGTEWRPGIVEGSGYRTLIIESHTNPYAFLKRVANEFDLELRFRVETNGNRVTGRYVDLLERVGQWQGREVELGKDLQGIRRIEKTDNIYTALRGIGPADEDGTRLEVLVEDEEALQRWGRPNEQGELQHLIDVYELNQIVWK</sequence>
<dbReference type="OrthoDB" id="2240714at2"/>
<name>W4QMA8_9BACI</name>
<evidence type="ECO:0000313" key="2">
    <source>
        <dbReference type="EMBL" id="GAE32454.1"/>
    </source>
</evidence>